<gene>
    <name evidence="10" type="ORF">KCJAJFAP_01608</name>
</gene>
<evidence type="ECO:0000256" key="8">
    <source>
        <dbReference type="ARBA" id="ARBA00034120"/>
    </source>
</evidence>
<dbReference type="InterPro" id="IPR000477">
    <property type="entry name" value="RT_dom"/>
</dbReference>
<evidence type="ECO:0000256" key="4">
    <source>
        <dbReference type="ARBA" id="ARBA00022842"/>
    </source>
</evidence>
<dbReference type="CDD" id="cd03487">
    <property type="entry name" value="RT_Bac_retron_II"/>
    <property type="match status" value="1"/>
</dbReference>
<evidence type="ECO:0000313" key="11">
    <source>
        <dbReference type="Proteomes" id="UP000361836"/>
    </source>
</evidence>
<sequence length="323" mass="36343">MSIADRICFDLGMTNHQLLDLACSTTDKYHCFSAGGRKIVAPQPDLKLVQCWISDYINTEFDIDLPYATAYEKGSSVCRNAGLHAKSSHFLLLDICHFFESCTQQIVRNFFSGGTYRSTNAEFRSRLTADDVDLLVALSCYRGSLATGSPCSPFIANRIMASFDHEIAARLGERFVYSRYSDDICISSTEWIDSAEISAIVDDRLKQKGFDLNKDKTRCFGRGHLRKITGIYLDHDGVLRLGPKRKAELRRSLYQVLMRERDRNHAHRVLGHLSFCKQVEPDYYNALLAKYASYGKAVSCGGVMPALVELAYGKLLGDLPWVT</sequence>
<evidence type="ECO:0000256" key="2">
    <source>
        <dbReference type="ARBA" id="ARBA00022695"/>
    </source>
</evidence>
<reference evidence="10 11" key="1">
    <citation type="submission" date="2019-10" db="EMBL/GenBank/DDBJ databases">
        <authorList>
            <person name="Wolf R A."/>
        </authorList>
    </citation>
    <scope>NUCLEOTIDE SEQUENCE [LARGE SCALE GENOMIC DNA]</scope>
    <source>
        <strain evidence="10">Collinsella_aerofaciens_MC2</strain>
    </source>
</reference>
<dbReference type="InterPro" id="IPR000123">
    <property type="entry name" value="Reverse_transcriptase_msDNA"/>
</dbReference>
<evidence type="ECO:0000259" key="9">
    <source>
        <dbReference type="Pfam" id="PF00078"/>
    </source>
</evidence>
<dbReference type="GO" id="GO:0003964">
    <property type="term" value="F:RNA-directed DNA polymerase activity"/>
    <property type="evidence" value="ECO:0007669"/>
    <property type="project" value="UniProtKB-KW"/>
</dbReference>
<evidence type="ECO:0000256" key="5">
    <source>
        <dbReference type="ARBA" id="ARBA00022918"/>
    </source>
</evidence>
<dbReference type="PRINTS" id="PR00866">
    <property type="entry name" value="RNADNAPOLMS"/>
</dbReference>
<dbReference type="Proteomes" id="UP000361836">
    <property type="component" value="Unassembled WGS sequence"/>
</dbReference>
<dbReference type="GO" id="GO:0003723">
    <property type="term" value="F:RNA binding"/>
    <property type="evidence" value="ECO:0007669"/>
    <property type="project" value="InterPro"/>
</dbReference>
<dbReference type="AlphaFoldDB" id="A0A5K1IKQ1"/>
<evidence type="ECO:0000313" key="10">
    <source>
        <dbReference type="EMBL" id="VWL88254.1"/>
    </source>
</evidence>
<evidence type="ECO:0000256" key="6">
    <source>
        <dbReference type="ARBA" id="ARBA00023118"/>
    </source>
</evidence>
<dbReference type="EMBL" id="CABWIE010000004">
    <property type="protein sequence ID" value="VWL88254.1"/>
    <property type="molecule type" value="Genomic_DNA"/>
</dbReference>
<feature type="domain" description="Reverse transcriptase" evidence="9">
    <location>
        <begin position="37"/>
        <end position="220"/>
    </location>
</feature>
<name>A0A5K1IKQ1_9ACTN</name>
<keyword evidence="2" id="KW-0548">Nucleotidyltransferase</keyword>
<evidence type="ECO:0000256" key="3">
    <source>
        <dbReference type="ARBA" id="ARBA00022723"/>
    </source>
</evidence>
<accession>A0A5K1IKQ1</accession>
<dbReference type="InterPro" id="IPR043502">
    <property type="entry name" value="DNA/RNA_pol_sf"/>
</dbReference>
<keyword evidence="5 10" id="KW-0695">RNA-directed DNA polymerase</keyword>
<keyword evidence="11" id="KW-1185">Reference proteome</keyword>
<evidence type="ECO:0000256" key="1">
    <source>
        <dbReference type="ARBA" id="ARBA00022679"/>
    </source>
</evidence>
<keyword evidence="4" id="KW-0460">Magnesium</keyword>
<dbReference type="SUPFAM" id="SSF56672">
    <property type="entry name" value="DNA/RNA polymerases"/>
    <property type="match status" value="1"/>
</dbReference>
<comment type="similarity">
    <text evidence="8">Belongs to the bacterial reverse transcriptase family.</text>
</comment>
<dbReference type="GO" id="GO:0051607">
    <property type="term" value="P:defense response to virus"/>
    <property type="evidence" value="ECO:0007669"/>
    <property type="project" value="UniProtKB-KW"/>
</dbReference>
<keyword evidence="3" id="KW-0479">Metal-binding</keyword>
<dbReference type="InterPro" id="IPR043128">
    <property type="entry name" value="Rev_trsase/Diguanyl_cyclase"/>
</dbReference>
<proteinExistence type="inferred from homology"/>
<evidence type="ECO:0000256" key="7">
    <source>
        <dbReference type="ARBA" id="ARBA00025589"/>
    </source>
</evidence>
<keyword evidence="6" id="KW-0051">Antiviral defense</keyword>
<dbReference type="Gene3D" id="3.30.70.270">
    <property type="match status" value="1"/>
</dbReference>
<organism evidence="10 11">
    <name type="scientific">Collinsella aerofaciens</name>
    <dbReference type="NCBI Taxonomy" id="74426"/>
    <lineage>
        <taxon>Bacteria</taxon>
        <taxon>Bacillati</taxon>
        <taxon>Actinomycetota</taxon>
        <taxon>Coriobacteriia</taxon>
        <taxon>Coriobacteriales</taxon>
        <taxon>Coriobacteriaceae</taxon>
        <taxon>Collinsella</taxon>
    </lineage>
</organism>
<dbReference type="RefSeq" id="WP_187324790.1">
    <property type="nucleotide sequence ID" value="NZ_CAAKNU010000056.1"/>
</dbReference>
<dbReference type="GO" id="GO:0046872">
    <property type="term" value="F:metal ion binding"/>
    <property type="evidence" value="ECO:0007669"/>
    <property type="project" value="UniProtKB-KW"/>
</dbReference>
<dbReference type="Pfam" id="PF00078">
    <property type="entry name" value="RVT_1"/>
    <property type="match status" value="1"/>
</dbReference>
<comment type="function">
    <text evidence="7">Poorly processive, error-prone DNA polymerase involved in untargeted mutagenesis. Copies undamaged DNA at stalled replication forks, which arise in vivo from mismatched or misaligned primer ends. These misaligned primers can be extended by PolIV. Exhibits no 3'-5' exonuclease (proofreading) activity. May be involved in translesional synthesis, in conjunction with the beta clamp from PolIII.</text>
</comment>
<keyword evidence="1" id="KW-0808">Transferase</keyword>
<protein>
    <submittedName>
        <fullName evidence="10">Reverse transcriptase (RNA-dependent DNA polymerase)</fullName>
    </submittedName>
</protein>